<protein>
    <submittedName>
        <fullName evidence="9">Basic helix-loop-helix (BHLH) DNA-binding superfamily</fullName>
    </submittedName>
</protein>
<dbReference type="OMA" id="LPENTNW"/>
<dbReference type="GO" id="GO:0003700">
    <property type="term" value="F:DNA-binding transcription factor activity"/>
    <property type="evidence" value="ECO:0007669"/>
    <property type="project" value="InterPro"/>
</dbReference>
<keyword evidence="10" id="KW-1185">Reference proteome</keyword>
<dbReference type="PANTHER" id="PTHR46133:SF28">
    <property type="entry name" value="BHLH TRANSCRIPTION FACTOR"/>
    <property type="match status" value="1"/>
</dbReference>
<dbReference type="GO" id="GO:0000976">
    <property type="term" value="F:transcription cis-regulatory region binding"/>
    <property type="evidence" value="ECO:0007669"/>
    <property type="project" value="UniProtKB-ARBA"/>
</dbReference>
<dbReference type="PROSITE" id="PS50888">
    <property type="entry name" value="BHLH"/>
    <property type="match status" value="1"/>
</dbReference>
<name>A0A0K9NPU6_ZOSMR</name>
<evidence type="ECO:0000313" key="9">
    <source>
        <dbReference type="EMBL" id="KMZ58608.1"/>
    </source>
</evidence>
<keyword evidence="4" id="KW-0804">Transcription</keyword>
<feature type="region of interest" description="Disordered" evidence="7">
    <location>
        <begin position="42"/>
        <end position="80"/>
    </location>
</feature>
<dbReference type="InterPro" id="IPR057075">
    <property type="entry name" value="bHLH_IRO3"/>
</dbReference>
<evidence type="ECO:0000256" key="2">
    <source>
        <dbReference type="ARBA" id="ARBA00023015"/>
    </source>
</evidence>
<evidence type="ECO:0000256" key="3">
    <source>
        <dbReference type="ARBA" id="ARBA00023125"/>
    </source>
</evidence>
<dbReference type="Gene3D" id="4.10.280.10">
    <property type="entry name" value="Helix-loop-helix DNA-binding domain"/>
    <property type="match status" value="1"/>
</dbReference>
<dbReference type="OrthoDB" id="515493at2759"/>
<accession>A0A0K9NPU6</accession>
<evidence type="ECO:0000259" key="8">
    <source>
        <dbReference type="PROSITE" id="PS50888"/>
    </source>
</evidence>
<comment type="caution">
    <text evidence="9">The sequence shown here is derived from an EMBL/GenBank/DDBJ whole genome shotgun (WGS) entry which is preliminary data.</text>
</comment>
<keyword evidence="6" id="KW-0175">Coiled coil</keyword>
<proteinExistence type="inferred from homology"/>
<dbReference type="GO" id="GO:0006879">
    <property type="term" value="P:intracellular iron ion homeostasis"/>
    <property type="evidence" value="ECO:0007669"/>
    <property type="project" value="InterPro"/>
</dbReference>
<evidence type="ECO:0000256" key="6">
    <source>
        <dbReference type="SAM" id="Coils"/>
    </source>
</evidence>
<reference evidence="10" key="1">
    <citation type="journal article" date="2016" name="Nature">
        <title>The genome of the seagrass Zostera marina reveals angiosperm adaptation to the sea.</title>
        <authorList>
            <person name="Olsen J.L."/>
            <person name="Rouze P."/>
            <person name="Verhelst B."/>
            <person name="Lin Y.-C."/>
            <person name="Bayer T."/>
            <person name="Collen J."/>
            <person name="Dattolo E."/>
            <person name="De Paoli E."/>
            <person name="Dittami S."/>
            <person name="Maumus F."/>
            <person name="Michel G."/>
            <person name="Kersting A."/>
            <person name="Lauritano C."/>
            <person name="Lohaus R."/>
            <person name="Toepel M."/>
            <person name="Tonon T."/>
            <person name="Vanneste K."/>
            <person name="Amirebrahimi M."/>
            <person name="Brakel J."/>
            <person name="Bostroem C."/>
            <person name="Chovatia M."/>
            <person name="Grimwood J."/>
            <person name="Jenkins J.W."/>
            <person name="Jueterbock A."/>
            <person name="Mraz A."/>
            <person name="Stam W.T."/>
            <person name="Tice H."/>
            <person name="Bornberg-Bauer E."/>
            <person name="Green P.J."/>
            <person name="Pearson G.A."/>
            <person name="Procaccini G."/>
            <person name="Duarte C.M."/>
            <person name="Schmutz J."/>
            <person name="Reusch T.B.H."/>
            <person name="Van de Peer Y."/>
        </authorList>
    </citation>
    <scope>NUCLEOTIDE SEQUENCE [LARGE SCALE GENOMIC DNA]</scope>
    <source>
        <strain evidence="10">cv. Finnish</strain>
    </source>
</reference>
<dbReference type="EMBL" id="LFYR01001913">
    <property type="protein sequence ID" value="KMZ58608.1"/>
    <property type="molecule type" value="Genomic_DNA"/>
</dbReference>
<dbReference type="AlphaFoldDB" id="A0A0K9NPU6"/>
<evidence type="ECO:0000256" key="5">
    <source>
        <dbReference type="ARBA" id="ARBA00023242"/>
    </source>
</evidence>
<dbReference type="InterPro" id="IPR044818">
    <property type="entry name" value="ILR3-like"/>
</dbReference>
<sequence>MGSMENPNWILDCSLIDEMPVSGADFGATDNAALFWQSPGFDGSSSVPSIDMNGLTESGSRKRARSESQSAPGSKACREKMRRDRLNDKFVELGSILEPGKPPKIDKAAILTDAARMVTQLKSEAQKLKDSNESLQEKIRELKSEKIELRDEKQRLKAEKDGLEQQIKVMSMPPSYLPYPPMMPNPFMPPAQAQGGKLMMPSFIGYPGFIPQFQAPANVDDKDELPPAA</sequence>
<keyword evidence="2" id="KW-0805">Transcription regulation</keyword>
<feature type="coiled-coil region" evidence="6">
    <location>
        <begin position="111"/>
        <end position="166"/>
    </location>
</feature>
<evidence type="ECO:0000256" key="1">
    <source>
        <dbReference type="ARBA" id="ARBA00005510"/>
    </source>
</evidence>
<keyword evidence="5" id="KW-0539">Nucleus</keyword>
<dbReference type="FunFam" id="4.10.280.10:FF:000104">
    <property type="entry name" value="Transcription factor bHLH34"/>
    <property type="match status" value="1"/>
</dbReference>
<dbReference type="GO" id="GO:0046983">
    <property type="term" value="F:protein dimerization activity"/>
    <property type="evidence" value="ECO:0007669"/>
    <property type="project" value="InterPro"/>
</dbReference>
<dbReference type="Proteomes" id="UP000036987">
    <property type="component" value="Unassembled WGS sequence"/>
</dbReference>
<dbReference type="Pfam" id="PF23177">
    <property type="entry name" value="bHLH_IRO3"/>
    <property type="match status" value="1"/>
</dbReference>
<dbReference type="SUPFAM" id="SSF47459">
    <property type="entry name" value="HLH, helix-loop-helix DNA-binding domain"/>
    <property type="match status" value="1"/>
</dbReference>
<evidence type="ECO:0000256" key="4">
    <source>
        <dbReference type="ARBA" id="ARBA00023163"/>
    </source>
</evidence>
<dbReference type="PANTHER" id="PTHR46133">
    <property type="entry name" value="BHLH TRANSCRIPTION FACTOR"/>
    <property type="match status" value="1"/>
</dbReference>
<comment type="similarity">
    <text evidence="1">Belongs to the bHLH protein family.</text>
</comment>
<gene>
    <name evidence="9" type="ORF">ZOSMA_75G00410</name>
</gene>
<dbReference type="InterPro" id="IPR011598">
    <property type="entry name" value="bHLH_dom"/>
</dbReference>
<dbReference type="SMART" id="SM00353">
    <property type="entry name" value="HLH"/>
    <property type="match status" value="1"/>
</dbReference>
<dbReference type="InterPro" id="IPR036638">
    <property type="entry name" value="HLH_DNA-bd_sf"/>
</dbReference>
<evidence type="ECO:0000313" key="10">
    <source>
        <dbReference type="Proteomes" id="UP000036987"/>
    </source>
</evidence>
<feature type="domain" description="BHLH" evidence="8">
    <location>
        <begin position="70"/>
        <end position="121"/>
    </location>
</feature>
<organism evidence="9 10">
    <name type="scientific">Zostera marina</name>
    <name type="common">Eelgrass</name>
    <dbReference type="NCBI Taxonomy" id="29655"/>
    <lineage>
        <taxon>Eukaryota</taxon>
        <taxon>Viridiplantae</taxon>
        <taxon>Streptophyta</taxon>
        <taxon>Embryophyta</taxon>
        <taxon>Tracheophyta</taxon>
        <taxon>Spermatophyta</taxon>
        <taxon>Magnoliopsida</taxon>
        <taxon>Liliopsida</taxon>
        <taxon>Zosteraceae</taxon>
        <taxon>Zostera</taxon>
    </lineage>
</organism>
<keyword evidence="3 9" id="KW-0238">DNA-binding</keyword>
<evidence type="ECO:0000256" key="7">
    <source>
        <dbReference type="SAM" id="MobiDB-lite"/>
    </source>
</evidence>
<dbReference type="CDD" id="cd11446">
    <property type="entry name" value="bHLH_AtILR3_like"/>
    <property type="match status" value="1"/>
</dbReference>